<dbReference type="AlphaFoldDB" id="A0A2W7TZN5"/>
<protein>
    <submittedName>
        <fullName evidence="1">Uncharacterized protein</fullName>
    </submittedName>
</protein>
<gene>
    <name evidence="1" type="ORF">DOS84_06660</name>
</gene>
<name>A0A2W7TZN5_9FLAO</name>
<dbReference type="Proteomes" id="UP000249177">
    <property type="component" value="Unassembled WGS sequence"/>
</dbReference>
<comment type="caution">
    <text evidence="1">The sequence shown here is derived from an EMBL/GenBank/DDBJ whole genome shotgun (WGS) entry which is preliminary data.</text>
</comment>
<organism evidence="1 2">
    <name type="scientific">Flavobacterium aquariorum</name>
    <dbReference type="NCBI Taxonomy" id="2217670"/>
    <lineage>
        <taxon>Bacteria</taxon>
        <taxon>Pseudomonadati</taxon>
        <taxon>Bacteroidota</taxon>
        <taxon>Flavobacteriia</taxon>
        <taxon>Flavobacteriales</taxon>
        <taxon>Flavobacteriaceae</taxon>
        <taxon>Flavobacterium</taxon>
    </lineage>
</organism>
<sequence>MLRNPKLKKTKLLNKIIDQSLNIHQKLKHLVYFVIKNEKLPQDTLSSECDSFFNSNFYKLRALKETEDSATFKQQLTKLKN</sequence>
<keyword evidence="2" id="KW-1185">Reference proteome</keyword>
<evidence type="ECO:0000313" key="1">
    <source>
        <dbReference type="EMBL" id="PZX94300.1"/>
    </source>
</evidence>
<evidence type="ECO:0000313" key="2">
    <source>
        <dbReference type="Proteomes" id="UP000249177"/>
    </source>
</evidence>
<reference evidence="1 2" key="1">
    <citation type="submission" date="2018-06" db="EMBL/GenBank/DDBJ databases">
        <title>Flavobacterium sp IMCC34762, genome.</title>
        <authorList>
            <person name="Joung Y."/>
            <person name="Cho J."/>
            <person name="Song J."/>
        </authorList>
    </citation>
    <scope>NUCLEOTIDE SEQUENCE [LARGE SCALE GENOMIC DNA]</scope>
    <source>
        <strain evidence="1 2">IMCC34762</strain>
    </source>
</reference>
<dbReference type="EMBL" id="QKXH01000003">
    <property type="protein sequence ID" value="PZX94300.1"/>
    <property type="molecule type" value="Genomic_DNA"/>
</dbReference>
<accession>A0A2W7TZN5</accession>
<proteinExistence type="predicted"/>